<keyword evidence="2" id="KW-0812">Transmembrane</keyword>
<protein>
    <submittedName>
        <fullName evidence="3">PrsW family intramembrane metalloprotease</fullName>
    </submittedName>
</protein>
<dbReference type="GO" id="GO:0008237">
    <property type="term" value="F:metallopeptidase activity"/>
    <property type="evidence" value="ECO:0007669"/>
    <property type="project" value="UniProtKB-KW"/>
</dbReference>
<feature type="transmembrane region" description="Helical" evidence="2">
    <location>
        <begin position="177"/>
        <end position="196"/>
    </location>
</feature>
<feature type="transmembrane region" description="Helical" evidence="2">
    <location>
        <begin position="61"/>
        <end position="82"/>
    </location>
</feature>
<keyword evidence="2" id="KW-1133">Transmembrane helix</keyword>
<dbReference type="GO" id="GO:0006508">
    <property type="term" value="P:proteolysis"/>
    <property type="evidence" value="ECO:0007669"/>
    <property type="project" value="UniProtKB-KW"/>
</dbReference>
<dbReference type="PANTHER" id="PTHR36844">
    <property type="entry name" value="PROTEASE PRSW"/>
    <property type="match status" value="1"/>
</dbReference>
<gene>
    <name evidence="3" type="ORF">C1706_09405</name>
</gene>
<keyword evidence="3" id="KW-0645">Protease</keyword>
<feature type="region of interest" description="Disordered" evidence="1">
    <location>
        <begin position="464"/>
        <end position="494"/>
    </location>
</feature>
<dbReference type="AlphaFoldDB" id="A0A4Q2EGM1"/>
<dbReference type="Proteomes" id="UP000290624">
    <property type="component" value="Unassembled WGS sequence"/>
</dbReference>
<feature type="transmembrane region" description="Helical" evidence="2">
    <location>
        <begin position="316"/>
        <end position="337"/>
    </location>
</feature>
<feature type="transmembrane region" description="Helical" evidence="2">
    <location>
        <begin position="136"/>
        <end position="157"/>
    </location>
</feature>
<evidence type="ECO:0000313" key="4">
    <source>
        <dbReference type="Proteomes" id="UP000290624"/>
    </source>
</evidence>
<accession>A0A4Q2EGM1</accession>
<name>A0A4Q2EGM1_9ACTN</name>
<evidence type="ECO:0000256" key="1">
    <source>
        <dbReference type="SAM" id="MobiDB-lite"/>
    </source>
</evidence>
<comment type="caution">
    <text evidence="3">The sequence shown here is derived from an EMBL/GenBank/DDBJ whole genome shotgun (WGS) entry which is preliminary data.</text>
</comment>
<keyword evidence="3" id="KW-0378">Hydrolase</keyword>
<organism evidence="3 4">
    <name type="scientific">Propioniciclava flava</name>
    <dbReference type="NCBI Taxonomy" id="2072026"/>
    <lineage>
        <taxon>Bacteria</taxon>
        <taxon>Bacillati</taxon>
        <taxon>Actinomycetota</taxon>
        <taxon>Actinomycetes</taxon>
        <taxon>Propionibacteriales</taxon>
        <taxon>Propionibacteriaceae</taxon>
        <taxon>Propioniciclava</taxon>
    </lineage>
</organism>
<dbReference type="PANTHER" id="PTHR36844:SF1">
    <property type="entry name" value="PROTEASE PRSW"/>
    <property type="match status" value="1"/>
</dbReference>
<reference evidence="3 4" key="1">
    <citation type="submission" date="2018-01" db="EMBL/GenBank/DDBJ databases">
        <title>Lactibacter flavus gen. nov., sp. nov., a novel bacterium of the family Propionibacteriaceae isolated from raw milk and dairy products.</title>
        <authorList>
            <person name="Wenning M."/>
            <person name="Breitenwieser F."/>
            <person name="Huptas C."/>
            <person name="von Neubeck M."/>
            <person name="Busse H.-J."/>
            <person name="Scherer S."/>
        </authorList>
    </citation>
    <scope>NUCLEOTIDE SEQUENCE [LARGE SCALE GENOMIC DNA]</scope>
    <source>
        <strain evidence="3 4">VG341</strain>
    </source>
</reference>
<evidence type="ECO:0000313" key="3">
    <source>
        <dbReference type="EMBL" id="RXW31776.1"/>
    </source>
</evidence>
<keyword evidence="3" id="KW-0482">Metalloprotease</keyword>
<dbReference type="EMBL" id="PPCV01000006">
    <property type="protein sequence ID" value="RXW31776.1"/>
    <property type="molecule type" value="Genomic_DNA"/>
</dbReference>
<keyword evidence="2" id="KW-0472">Membrane</keyword>
<feature type="transmembrane region" description="Helical" evidence="2">
    <location>
        <begin position="208"/>
        <end position="228"/>
    </location>
</feature>
<proteinExistence type="predicted"/>
<dbReference type="Pfam" id="PF13367">
    <property type="entry name" value="PrsW-protease"/>
    <property type="match status" value="1"/>
</dbReference>
<keyword evidence="4" id="KW-1185">Reference proteome</keyword>
<feature type="transmembrane region" description="Helical" evidence="2">
    <location>
        <begin position="287"/>
        <end position="310"/>
    </location>
</feature>
<sequence length="494" mass="53615">MLRGVAVSSVPRLDDGVGDAATLGAMTSELTAVRSLRANGLPVTKEKQKRHWAIALLRSRWLWIILGATVLYAACLGWMYVTSVTPTPAEGGGEVPGLNLSAIRRSATLALPTLAVWVVAFVALDRFRPMRLGFWYLALGWGAAVSTALSMVINTWASRQMAIVGADPATGARAAVFVAPFVEEATKATVVFFIAIAVRYRIVSTLQAVTLAGLSAAGFAFTENILYYSRVIVYSSVTIGTGNPEQALNSIVFLRGVKTAFGHPLFTSLMALGFIVGLRAHSKIVRIIAPLVGYLAAALGHMLFNFFASIGADDTMMAIMGWGIALTLVIYLIRRILAEGRRQRDRLGDYVDMGWLPPSVVTLFTRQRTRWACFFISVTHGWRAMLATVRIQRTMSELAYLRDAELHGTVDEAGALRARTLLDEARALAPVAITDPAVQKIQLPQFPAWLRLRRRRTAVGPWAPPSPVPASFLPGTVSSPGYSPVDPRWGPPKG</sequence>
<feature type="transmembrane region" description="Helical" evidence="2">
    <location>
        <begin position="260"/>
        <end position="280"/>
    </location>
</feature>
<feature type="transmembrane region" description="Helical" evidence="2">
    <location>
        <begin position="102"/>
        <end position="124"/>
    </location>
</feature>
<dbReference type="InterPro" id="IPR026898">
    <property type="entry name" value="PrsW"/>
</dbReference>
<evidence type="ECO:0000256" key="2">
    <source>
        <dbReference type="SAM" id="Phobius"/>
    </source>
</evidence>